<evidence type="ECO:0000313" key="2">
    <source>
        <dbReference type="EMBL" id="KRL42943.1"/>
    </source>
</evidence>
<comment type="caution">
    <text evidence="2">The sequence shown here is derived from an EMBL/GenBank/DDBJ whole genome shotgun (WGS) entry which is preliminary data.</text>
</comment>
<evidence type="ECO:0000256" key="1">
    <source>
        <dbReference type="SAM" id="Phobius"/>
    </source>
</evidence>
<accession>A0A0R1QDU2</accession>
<dbReference type="PATRIC" id="fig|1423770.3.peg.1288"/>
<organism evidence="2 3">
    <name type="scientific">Companilactobacillus mindensis DSM 14500</name>
    <dbReference type="NCBI Taxonomy" id="1423770"/>
    <lineage>
        <taxon>Bacteria</taxon>
        <taxon>Bacillati</taxon>
        <taxon>Bacillota</taxon>
        <taxon>Bacilli</taxon>
        <taxon>Lactobacillales</taxon>
        <taxon>Lactobacillaceae</taxon>
        <taxon>Companilactobacillus</taxon>
    </lineage>
</organism>
<keyword evidence="3" id="KW-1185">Reference proteome</keyword>
<name>A0A0R1QDU2_9LACO</name>
<keyword evidence="1" id="KW-0812">Transmembrane</keyword>
<protein>
    <submittedName>
        <fullName evidence="2">Uncharacterized protein</fullName>
    </submittedName>
</protein>
<proteinExistence type="predicted"/>
<sequence length="190" mass="21468">MESVDFGRKINYVPMYISWGAGILVGLLFFIFTKVALLSIILGITALVVVALIYAWMLADFYGYWELSETGIKYFNYQNFSVRFQSVLFPFSEATSEFKYTDVKKLTVVVGKDMNAPANILGGSFYAPKKIMFHLPTPYYLDLQLNDGREVNLDLSADWEDSEIIEYVIAIICSEADIEAGIVKQENSEG</sequence>
<keyword evidence="1" id="KW-0472">Membrane</keyword>
<dbReference type="EMBL" id="AZEZ01000095">
    <property type="protein sequence ID" value="KRL42943.1"/>
    <property type="molecule type" value="Genomic_DNA"/>
</dbReference>
<dbReference type="AlphaFoldDB" id="A0A0R1QDU2"/>
<reference evidence="2 3" key="1">
    <citation type="journal article" date="2015" name="Genome Announc.">
        <title>Expanding the biotechnology potential of lactobacilli through comparative genomics of 213 strains and associated genera.</title>
        <authorList>
            <person name="Sun Z."/>
            <person name="Harris H.M."/>
            <person name="McCann A."/>
            <person name="Guo C."/>
            <person name="Argimon S."/>
            <person name="Zhang W."/>
            <person name="Yang X."/>
            <person name="Jeffery I.B."/>
            <person name="Cooney J.C."/>
            <person name="Kagawa T.F."/>
            <person name="Liu W."/>
            <person name="Song Y."/>
            <person name="Salvetti E."/>
            <person name="Wrobel A."/>
            <person name="Rasinkangas P."/>
            <person name="Parkhill J."/>
            <person name="Rea M.C."/>
            <person name="O'Sullivan O."/>
            <person name="Ritari J."/>
            <person name="Douillard F.P."/>
            <person name="Paul Ross R."/>
            <person name="Yang R."/>
            <person name="Briner A.E."/>
            <person name="Felis G.E."/>
            <person name="de Vos W.M."/>
            <person name="Barrangou R."/>
            <person name="Klaenhammer T.R."/>
            <person name="Caufield P.W."/>
            <person name="Cui Y."/>
            <person name="Zhang H."/>
            <person name="O'Toole P.W."/>
        </authorList>
    </citation>
    <scope>NUCLEOTIDE SEQUENCE [LARGE SCALE GENOMIC DNA]</scope>
    <source>
        <strain evidence="2 3">DSM 14500</strain>
    </source>
</reference>
<dbReference type="RefSeq" id="WP_057888629.1">
    <property type="nucleotide sequence ID" value="NZ_AZEZ01000095.1"/>
</dbReference>
<evidence type="ECO:0000313" key="3">
    <source>
        <dbReference type="Proteomes" id="UP000050872"/>
    </source>
</evidence>
<feature type="transmembrane region" description="Helical" evidence="1">
    <location>
        <begin position="12"/>
        <end position="32"/>
    </location>
</feature>
<keyword evidence="1" id="KW-1133">Transmembrane helix</keyword>
<dbReference type="Proteomes" id="UP000050872">
    <property type="component" value="Unassembled WGS sequence"/>
</dbReference>
<feature type="transmembrane region" description="Helical" evidence="1">
    <location>
        <begin position="38"/>
        <end position="59"/>
    </location>
</feature>
<gene>
    <name evidence="2" type="ORF">FD29_GL001252</name>
</gene>
<dbReference type="OrthoDB" id="2311636at2"/>